<dbReference type="Proteomes" id="UP000789405">
    <property type="component" value="Unassembled WGS sequence"/>
</dbReference>
<accession>A0A9N9EQN8</accession>
<dbReference type="AlphaFoldDB" id="A0A9N9EQN8"/>
<dbReference type="EMBL" id="CAJVPY010007749">
    <property type="protein sequence ID" value="CAG8685147.1"/>
    <property type="molecule type" value="Genomic_DNA"/>
</dbReference>
<keyword evidence="2" id="KW-1185">Reference proteome</keyword>
<gene>
    <name evidence="1" type="ORF">DERYTH_LOCUS12055</name>
</gene>
<proteinExistence type="predicted"/>
<organism evidence="1 2">
    <name type="scientific">Dentiscutata erythropus</name>
    <dbReference type="NCBI Taxonomy" id="1348616"/>
    <lineage>
        <taxon>Eukaryota</taxon>
        <taxon>Fungi</taxon>
        <taxon>Fungi incertae sedis</taxon>
        <taxon>Mucoromycota</taxon>
        <taxon>Glomeromycotina</taxon>
        <taxon>Glomeromycetes</taxon>
        <taxon>Diversisporales</taxon>
        <taxon>Gigasporaceae</taxon>
        <taxon>Dentiscutata</taxon>
    </lineage>
</organism>
<reference evidence="1" key="1">
    <citation type="submission" date="2021-06" db="EMBL/GenBank/DDBJ databases">
        <authorList>
            <person name="Kallberg Y."/>
            <person name="Tangrot J."/>
            <person name="Rosling A."/>
        </authorList>
    </citation>
    <scope>NUCLEOTIDE SEQUENCE</scope>
    <source>
        <strain evidence="1">MA453B</strain>
    </source>
</reference>
<name>A0A9N9EQN8_9GLOM</name>
<evidence type="ECO:0000313" key="1">
    <source>
        <dbReference type="EMBL" id="CAG8685147.1"/>
    </source>
</evidence>
<protein>
    <submittedName>
        <fullName evidence="1">15904_t:CDS:1</fullName>
    </submittedName>
</protein>
<evidence type="ECO:0000313" key="2">
    <source>
        <dbReference type="Proteomes" id="UP000789405"/>
    </source>
</evidence>
<sequence>MDFFYRLLPLRQQLYITTNRQQQQLPPYNREGYVSQLAKVINVKCENTPGSIQDPIALRLYALHR</sequence>
<comment type="caution">
    <text evidence="1">The sequence shown here is derived from an EMBL/GenBank/DDBJ whole genome shotgun (WGS) entry which is preliminary data.</text>
</comment>